<dbReference type="RefSeq" id="WP_111740712.1">
    <property type="nucleotide sequence ID" value="NZ_LR698987.1"/>
</dbReference>
<evidence type="ECO:0000256" key="4">
    <source>
        <dbReference type="ARBA" id="ARBA00022679"/>
    </source>
</evidence>
<keyword evidence="12" id="KW-1185">Reference proteome</keyword>
<dbReference type="OrthoDB" id="9804277at2"/>
<gene>
    <name evidence="9 11" type="primary">lnt</name>
    <name evidence="11" type="ORF">NCTC12151_02235</name>
</gene>
<dbReference type="EMBL" id="LS483470">
    <property type="protein sequence ID" value="SQI41648.1"/>
    <property type="molecule type" value="Genomic_DNA"/>
</dbReference>
<dbReference type="PANTHER" id="PTHR38686:SF1">
    <property type="entry name" value="APOLIPOPROTEIN N-ACYLTRANSFERASE"/>
    <property type="match status" value="1"/>
</dbReference>
<feature type="transmembrane region" description="Helical" evidence="9">
    <location>
        <begin position="484"/>
        <end position="506"/>
    </location>
</feature>
<evidence type="ECO:0000313" key="12">
    <source>
        <dbReference type="Proteomes" id="UP000249005"/>
    </source>
</evidence>
<dbReference type="Pfam" id="PF00795">
    <property type="entry name" value="CN_hydrolase"/>
    <property type="match status" value="1"/>
</dbReference>
<comment type="subcellular location">
    <subcellularLocation>
        <location evidence="1 9">Cell membrane</location>
        <topology evidence="1 9">Multi-pass membrane protein</topology>
    </subcellularLocation>
</comment>
<feature type="transmembrane region" description="Helical" evidence="9">
    <location>
        <begin position="12"/>
        <end position="28"/>
    </location>
</feature>
<comment type="function">
    <text evidence="9">Catalyzes the phospholipid dependent N-acylation of the N-terminal cysteine of apolipoprotein, the last step in lipoprotein maturation.</text>
</comment>
<dbReference type="InterPro" id="IPR003010">
    <property type="entry name" value="C-N_Hydrolase"/>
</dbReference>
<dbReference type="Gene3D" id="3.60.110.10">
    <property type="entry name" value="Carbon-nitrogen hydrolase"/>
    <property type="match status" value="1"/>
</dbReference>
<feature type="domain" description="CN hydrolase" evidence="10">
    <location>
        <begin position="227"/>
        <end position="477"/>
    </location>
</feature>
<keyword evidence="3 9" id="KW-1003">Cell membrane</keyword>
<evidence type="ECO:0000256" key="3">
    <source>
        <dbReference type="ARBA" id="ARBA00022475"/>
    </source>
</evidence>
<dbReference type="InterPro" id="IPR045378">
    <property type="entry name" value="LNT_N"/>
</dbReference>
<protein>
    <recommendedName>
        <fullName evidence="9">Apolipoprotein N-acyltransferase</fullName>
        <shortName evidence="9">ALP N-acyltransferase</shortName>
        <ecNumber evidence="9">2.3.1.269</ecNumber>
    </recommendedName>
</protein>
<keyword evidence="11" id="KW-0449">Lipoprotein</keyword>
<comment type="similarity">
    <text evidence="2 9">Belongs to the CN hydrolase family. Apolipoprotein N-acyltransferase subfamily.</text>
</comment>
<organism evidence="11 12">
    <name type="scientific">Leminorella richardii</name>
    <dbReference type="NCBI Taxonomy" id="158841"/>
    <lineage>
        <taxon>Bacteria</taxon>
        <taxon>Pseudomonadati</taxon>
        <taxon>Pseudomonadota</taxon>
        <taxon>Gammaproteobacteria</taxon>
        <taxon>Enterobacterales</taxon>
        <taxon>Budviciaceae</taxon>
        <taxon>Leminorella</taxon>
    </lineage>
</organism>
<dbReference type="EC" id="2.3.1.269" evidence="9"/>
<evidence type="ECO:0000256" key="7">
    <source>
        <dbReference type="ARBA" id="ARBA00023136"/>
    </source>
</evidence>
<feature type="transmembrane region" description="Helical" evidence="9">
    <location>
        <begin position="89"/>
        <end position="112"/>
    </location>
</feature>
<dbReference type="Proteomes" id="UP000249005">
    <property type="component" value="Chromosome 1"/>
</dbReference>
<dbReference type="AlphaFoldDB" id="A0A2X4V0I2"/>
<evidence type="ECO:0000256" key="9">
    <source>
        <dbReference type="HAMAP-Rule" id="MF_01148"/>
    </source>
</evidence>
<evidence type="ECO:0000256" key="5">
    <source>
        <dbReference type="ARBA" id="ARBA00022692"/>
    </source>
</evidence>
<evidence type="ECO:0000256" key="6">
    <source>
        <dbReference type="ARBA" id="ARBA00022989"/>
    </source>
</evidence>
<accession>A0A2X4V0I2</accession>
<proteinExistence type="inferred from homology"/>
<evidence type="ECO:0000256" key="8">
    <source>
        <dbReference type="ARBA" id="ARBA00023315"/>
    </source>
</evidence>
<dbReference type="CDD" id="cd07571">
    <property type="entry name" value="ALP_N-acyl_transferase"/>
    <property type="match status" value="1"/>
</dbReference>
<evidence type="ECO:0000259" key="10">
    <source>
        <dbReference type="PROSITE" id="PS50263"/>
    </source>
</evidence>
<keyword evidence="5 9" id="KW-0812">Transmembrane</keyword>
<dbReference type="UniPathway" id="UPA00666"/>
<evidence type="ECO:0000256" key="1">
    <source>
        <dbReference type="ARBA" id="ARBA00004651"/>
    </source>
</evidence>
<feature type="transmembrane region" description="Helical" evidence="9">
    <location>
        <begin position="124"/>
        <end position="143"/>
    </location>
</feature>
<dbReference type="SUPFAM" id="SSF56317">
    <property type="entry name" value="Carbon-nitrogen hydrolase"/>
    <property type="match status" value="1"/>
</dbReference>
<dbReference type="PANTHER" id="PTHR38686">
    <property type="entry name" value="APOLIPOPROTEIN N-ACYLTRANSFERASE"/>
    <property type="match status" value="1"/>
</dbReference>
<dbReference type="PROSITE" id="PS50263">
    <property type="entry name" value="CN_HYDROLASE"/>
    <property type="match status" value="1"/>
</dbReference>
<evidence type="ECO:0000313" key="11">
    <source>
        <dbReference type="EMBL" id="SQI41648.1"/>
    </source>
</evidence>
<keyword evidence="7 9" id="KW-0472">Membrane</keyword>
<dbReference type="InterPro" id="IPR004563">
    <property type="entry name" value="Apolipo_AcylTrfase"/>
</dbReference>
<comment type="catalytic activity">
    <reaction evidence="9">
        <text>N-terminal S-1,2-diacyl-sn-glyceryl-L-cysteinyl-[lipoprotein] + a glycerophospholipid = N-acyl-S-1,2-diacyl-sn-glyceryl-L-cysteinyl-[lipoprotein] + a 2-acyl-sn-glycero-3-phospholipid + H(+)</text>
        <dbReference type="Rhea" id="RHEA:48228"/>
        <dbReference type="Rhea" id="RHEA-COMP:14681"/>
        <dbReference type="Rhea" id="RHEA-COMP:14684"/>
        <dbReference type="ChEBI" id="CHEBI:15378"/>
        <dbReference type="ChEBI" id="CHEBI:136912"/>
        <dbReference type="ChEBI" id="CHEBI:140656"/>
        <dbReference type="ChEBI" id="CHEBI:140657"/>
        <dbReference type="ChEBI" id="CHEBI:140660"/>
        <dbReference type="EC" id="2.3.1.269"/>
    </reaction>
</comment>
<keyword evidence="6 9" id="KW-1133">Transmembrane helix</keyword>
<feature type="transmembrane region" description="Helical" evidence="9">
    <location>
        <begin position="57"/>
        <end position="77"/>
    </location>
</feature>
<dbReference type="Pfam" id="PF20154">
    <property type="entry name" value="LNT_N"/>
    <property type="match status" value="1"/>
</dbReference>
<name>A0A2X4V0I2_9GAMM</name>
<feature type="transmembrane region" description="Helical" evidence="9">
    <location>
        <begin position="163"/>
        <end position="185"/>
    </location>
</feature>
<reference evidence="11 12" key="1">
    <citation type="submission" date="2018-06" db="EMBL/GenBank/DDBJ databases">
        <authorList>
            <consortium name="Pathogen Informatics"/>
            <person name="Doyle S."/>
        </authorList>
    </citation>
    <scope>NUCLEOTIDE SEQUENCE [LARGE SCALE GENOMIC DNA]</scope>
    <source>
        <strain evidence="11 12">NCTC12151</strain>
    </source>
</reference>
<dbReference type="InterPro" id="IPR036526">
    <property type="entry name" value="C-N_Hydrolase_sf"/>
</dbReference>
<feature type="transmembrane region" description="Helical" evidence="9">
    <location>
        <begin position="192"/>
        <end position="208"/>
    </location>
</feature>
<dbReference type="KEGG" id="lri:NCTC12151_02235"/>
<evidence type="ECO:0000256" key="2">
    <source>
        <dbReference type="ARBA" id="ARBA00010065"/>
    </source>
</evidence>
<comment type="pathway">
    <text evidence="9">Protein modification; lipoprotein biosynthesis (N-acyl transfer).</text>
</comment>
<dbReference type="HAMAP" id="MF_01148">
    <property type="entry name" value="Lnt"/>
    <property type="match status" value="1"/>
</dbReference>
<dbReference type="NCBIfam" id="TIGR00546">
    <property type="entry name" value="lnt"/>
    <property type="match status" value="1"/>
</dbReference>
<dbReference type="GO" id="GO:0042158">
    <property type="term" value="P:lipoprotein biosynthetic process"/>
    <property type="evidence" value="ECO:0007669"/>
    <property type="project" value="UniProtKB-UniRule"/>
</dbReference>
<keyword evidence="8 9" id="KW-0012">Acyltransferase</keyword>
<sequence>MTLTSILDRRPIRLGLALAFGAIGTLAFSPFNLWPASLISLSALLALTLNRTPKAAMGVGFFWGLGLFGSGVNWVYVSIDQFGGLPVPISMGLVLLLASYLSLYPMLFTGLLARFWPKADAWRLVLVAPALWQVTEFLRGWVFTGFPWLQFGYSQIDGPLKGIAPLFGVNAITFILMAVSGLLVLATVRHRVLPAVLAVALVLLAWPLQKLQWFTEQPERTADVALVQGNIAQSLKWQPDHLLPTLEAYVNESEPYVGKSRLVIWPEAAIPDVEMRQASFLKSLDEGYRQKHTSLITGIIDYRIKQNGDGGNYYNTLIVLGNQKPYQYEGGNRYNKHHLVIFGEYVPFESFLRPLAAFFDLPMSSISSGEYRQSPIEANGYKIASAICYEVILGEQVRVNWTPDTDFLLTISNDAWFGDSLGPWQHFEMARMRALELGRPMLRSTNNGITAAVSASGDIIAQIPQFKRQVLELRIAPTTGITPYARWGSLPLWVLAAAFIVASRLFSRRSR</sequence>
<keyword evidence="4 9" id="KW-0808">Transferase</keyword>
<dbReference type="GO" id="GO:0016410">
    <property type="term" value="F:N-acyltransferase activity"/>
    <property type="evidence" value="ECO:0007669"/>
    <property type="project" value="UniProtKB-UniRule"/>
</dbReference>
<dbReference type="GO" id="GO:0005886">
    <property type="term" value="C:plasma membrane"/>
    <property type="evidence" value="ECO:0007669"/>
    <property type="project" value="UniProtKB-SubCell"/>
</dbReference>
<feature type="transmembrane region" description="Helical" evidence="9">
    <location>
        <begin position="34"/>
        <end position="50"/>
    </location>
</feature>